<accession>A0ABD1S170</accession>
<dbReference type="Proteomes" id="UP001604277">
    <property type="component" value="Unassembled WGS sequence"/>
</dbReference>
<evidence type="ECO:0000313" key="2">
    <source>
        <dbReference type="EMBL" id="KAL2493627.1"/>
    </source>
</evidence>
<sequence>MLMSQLRLNMKYWKQARDSQARLSPSHQKMEVVNSNKGTQTSQSTKRDKRENQPGRAEAKATRDPAQVASARYSDTPINAQKVKPKDDSHGKAHILPKHN</sequence>
<dbReference type="EMBL" id="JBFOLJ010000011">
    <property type="protein sequence ID" value="KAL2493627.1"/>
    <property type="molecule type" value="Genomic_DNA"/>
</dbReference>
<comment type="caution">
    <text evidence="2">The sequence shown here is derived from an EMBL/GenBank/DDBJ whole genome shotgun (WGS) entry which is preliminary data.</text>
</comment>
<protein>
    <submittedName>
        <fullName evidence="2">Uncharacterized protein</fullName>
    </submittedName>
</protein>
<proteinExistence type="predicted"/>
<name>A0ABD1S170_9LAMI</name>
<evidence type="ECO:0000256" key="1">
    <source>
        <dbReference type="SAM" id="MobiDB-lite"/>
    </source>
</evidence>
<organism evidence="2 3">
    <name type="scientific">Forsythia ovata</name>
    <dbReference type="NCBI Taxonomy" id="205694"/>
    <lineage>
        <taxon>Eukaryota</taxon>
        <taxon>Viridiplantae</taxon>
        <taxon>Streptophyta</taxon>
        <taxon>Embryophyta</taxon>
        <taxon>Tracheophyta</taxon>
        <taxon>Spermatophyta</taxon>
        <taxon>Magnoliopsida</taxon>
        <taxon>eudicotyledons</taxon>
        <taxon>Gunneridae</taxon>
        <taxon>Pentapetalae</taxon>
        <taxon>asterids</taxon>
        <taxon>lamiids</taxon>
        <taxon>Lamiales</taxon>
        <taxon>Oleaceae</taxon>
        <taxon>Forsythieae</taxon>
        <taxon>Forsythia</taxon>
    </lineage>
</organism>
<keyword evidence="3" id="KW-1185">Reference proteome</keyword>
<dbReference type="AlphaFoldDB" id="A0ABD1S170"/>
<gene>
    <name evidence="2" type="ORF">Fot_37384</name>
</gene>
<feature type="compositionally biased region" description="Polar residues" evidence="1">
    <location>
        <begin position="21"/>
        <end position="44"/>
    </location>
</feature>
<evidence type="ECO:0000313" key="3">
    <source>
        <dbReference type="Proteomes" id="UP001604277"/>
    </source>
</evidence>
<reference evidence="3" key="1">
    <citation type="submission" date="2024-07" db="EMBL/GenBank/DDBJ databases">
        <title>Two chromosome-level genome assemblies of Korean endemic species Abeliophyllum distichum and Forsythia ovata (Oleaceae).</title>
        <authorList>
            <person name="Jang H."/>
        </authorList>
    </citation>
    <scope>NUCLEOTIDE SEQUENCE [LARGE SCALE GENOMIC DNA]</scope>
</reference>
<feature type="compositionally biased region" description="Basic and acidic residues" evidence="1">
    <location>
        <begin position="45"/>
        <end position="63"/>
    </location>
</feature>
<feature type="region of interest" description="Disordered" evidence="1">
    <location>
        <begin position="17"/>
        <end position="100"/>
    </location>
</feature>